<protein>
    <submittedName>
        <fullName evidence="1">Uncharacterized protein</fullName>
    </submittedName>
</protein>
<gene>
    <name evidence="1" type="ORF">DWW02_28710</name>
</gene>
<name>A0A412YTJ0_9FIRM</name>
<feature type="non-terminal residue" evidence="1">
    <location>
        <position position="1"/>
    </location>
</feature>
<dbReference type="EMBL" id="QRZM01000025">
    <property type="protein sequence ID" value="RGV69175.1"/>
    <property type="molecule type" value="Genomic_DNA"/>
</dbReference>
<evidence type="ECO:0000313" key="2">
    <source>
        <dbReference type="Proteomes" id="UP000284543"/>
    </source>
</evidence>
<comment type="caution">
    <text evidence="1">The sequence shown here is derived from an EMBL/GenBank/DDBJ whole genome shotgun (WGS) entry which is preliminary data.</text>
</comment>
<evidence type="ECO:0000313" key="1">
    <source>
        <dbReference type="EMBL" id="RGV69175.1"/>
    </source>
</evidence>
<reference evidence="1 2" key="1">
    <citation type="submission" date="2018-08" db="EMBL/GenBank/DDBJ databases">
        <title>A genome reference for cultivated species of the human gut microbiota.</title>
        <authorList>
            <person name="Zou Y."/>
            <person name="Xue W."/>
            <person name="Luo G."/>
        </authorList>
    </citation>
    <scope>NUCLEOTIDE SEQUENCE [LARGE SCALE GENOMIC DNA]</scope>
    <source>
        <strain evidence="1 2">AF14-18</strain>
    </source>
</reference>
<dbReference type="Proteomes" id="UP000284543">
    <property type="component" value="Unassembled WGS sequence"/>
</dbReference>
<sequence>TNLINPLVIKTFTYSQSITLAPNGGQEIRIPITVPDGYMFLCVTNVKSNGNVAYACYIASSSNVLTCFVGNDRNEQKIIPQGISADALFVKKWW</sequence>
<dbReference type="AlphaFoldDB" id="A0A412YTJ0"/>
<organism evidence="1 2">
    <name type="scientific">Enterocloster bolteae</name>
    <dbReference type="NCBI Taxonomy" id="208479"/>
    <lineage>
        <taxon>Bacteria</taxon>
        <taxon>Bacillati</taxon>
        <taxon>Bacillota</taxon>
        <taxon>Clostridia</taxon>
        <taxon>Lachnospirales</taxon>
        <taxon>Lachnospiraceae</taxon>
        <taxon>Enterocloster</taxon>
    </lineage>
</organism>
<accession>A0A412YTJ0</accession>
<proteinExistence type="predicted"/>